<dbReference type="InterPro" id="IPR025324">
    <property type="entry name" value="DUF4230"/>
</dbReference>
<evidence type="ECO:0000256" key="1">
    <source>
        <dbReference type="SAM" id="Phobius"/>
    </source>
</evidence>
<keyword evidence="1" id="KW-0812">Transmembrane</keyword>
<dbReference type="STRING" id="702745.SAMN05421818_102101"/>
<evidence type="ECO:0000313" key="2">
    <source>
        <dbReference type="EMBL" id="SDH33398.1"/>
    </source>
</evidence>
<dbReference type="RefSeq" id="WP_090405116.1">
    <property type="nucleotide sequence ID" value="NZ_FNDQ01000002.1"/>
</dbReference>
<keyword evidence="1" id="KW-1133">Transmembrane helix</keyword>
<sequence length="210" mass="24525">MRKLLRVIYALFIVLFFMFSGAILYNSFFKKDSDNMQYNSMLIQEQLKNVSKLVVTEAHYSQVMTYKDQQKYFLNLISFDKKAVVIVNAKATVAYDLSQLKYQIDEKRKVVQLLYIPEAEVQIYPDYKIYDVEQSTFNPFIGDDYNKINQKIKKDIATKIEKSTLKTNAENRLISELSKILILTNTLGWTLEYQGNVISTDNDLMMDLAL</sequence>
<accession>A0A1G8BJS0</accession>
<evidence type="ECO:0008006" key="4">
    <source>
        <dbReference type="Google" id="ProtNLM"/>
    </source>
</evidence>
<organism evidence="2 3">
    <name type="scientific">Myroides phaeus</name>
    <dbReference type="NCBI Taxonomy" id="702745"/>
    <lineage>
        <taxon>Bacteria</taxon>
        <taxon>Pseudomonadati</taxon>
        <taxon>Bacteroidota</taxon>
        <taxon>Flavobacteriia</taxon>
        <taxon>Flavobacteriales</taxon>
        <taxon>Flavobacteriaceae</taxon>
        <taxon>Myroides</taxon>
    </lineage>
</organism>
<reference evidence="3" key="1">
    <citation type="submission" date="2016-10" db="EMBL/GenBank/DDBJ databases">
        <authorList>
            <person name="Varghese N."/>
            <person name="Submissions S."/>
        </authorList>
    </citation>
    <scope>NUCLEOTIDE SEQUENCE [LARGE SCALE GENOMIC DNA]</scope>
    <source>
        <strain evidence="3">DSM 23313</strain>
    </source>
</reference>
<dbReference type="EMBL" id="FNDQ01000002">
    <property type="protein sequence ID" value="SDH33398.1"/>
    <property type="molecule type" value="Genomic_DNA"/>
</dbReference>
<feature type="transmembrane region" description="Helical" evidence="1">
    <location>
        <begin position="7"/>
        <end position="28"/>
    </location>
</feature>
<dbReference type="Pfam" id="PF14014">
    <property type="entry name" value="DUF4230"/>
    <property type="match status" value="1"/>
</dbReference>
<gene>
    <name evidence="2" type="ORF">SAMN05421818_102101</name>
</gene>
<proteinExistence type="predicted"/>
<dbReference type="Proteomes" id="UP000243588">
    <property type="component" value="Unassembled WGS sequence"/>
</dbReference>
<keyword evidence="1" id="KW-0472">Membrane</keyword>
<keyword evidence="3" id="KW-1185">Reference proteome</keyword>
<dbReference type="AlphaFoldDB" id="A0A1G8BJS0"/>
<evidence type="ECO:0000313" key="3">
    <source>
        <dbReference type="Proteomes" id="UP000243588"/>
    </source>
</evidence>
<protein>
    <recommendedName>
        <fullName evidence="4">DUF4230 domain-containing protein</fullName>
    </recommendedName>
</protein>
<name>A0A1G8BJS0_9FLAO</name>